<evidence type="ECO:0000313" key="2">
    <source>
        <dbReference type="EMBL" id="CAG5122296.1"/>
    </source>
</evidence>
<feature type="transmembrane region" description="Helical" evidence="1">
    <location>
        <begin position="186"/>
        <end position="205"/>
    </location>
</feature>
<proteinExistence type="predicted"/>
<protein>
    <submittedName>
        <fullName evidence="2">Uncharacterized protein</fullName>
    </submittedName>
</protein>
<feature type="transmembrane region" description="Helical" evidence="1">
    <location>
        <begin position="146"/>
        <end position="166"/>
    </location>
</feature>
<dbReference type="Proteomes" id="UP000678393">
    <property type="component" value="Unassembled WGS sequence"/>
</dbReference>
<keyword evidence="3" id="KW-1185">Reference proteome</keyword>
<keyword evidence="1" id="KW-0812">Transmembrane</keyword>
<feature type="transmembrane region" description="Helical" evidence="1">
    <location>
        <begin position="12"/>
        <end position="30"/>
    </location>
</feature>
<accession>A0A8S3Z6A0</accession>
<sequence length="209" mass="23363">MHFKLPCDHNRVLSKCLGITGLILLLVGLYDNSWVLLQLLLVPRCGGKTPVQYETDCVGLHYNPQDVARAGLWEVCHFFPFGYIPEFYYHTEPYCSKFSDDEEPAEWLDTAQFLCQLAVALNVAGMLACVLADIVRSRDICDTGSIVLVISAACGLLGLTKYYSNISKAFLIPYKRNIVSMYANRGTFYFIQGCAMTLVAGLLQARIKL</sequence>
<evidence type="ECO:0000313" key="3">
    <source>
        <dbReference type="Proteomes" id="UP000678393"/>
    </source>
</evidence>
<evidence type="ECO:0000256" key="1">
    <source>
        <dbReference type="SAM" id="Phobius"/>
    </source>
</evidence>
<dbReference type="Gene3D" id="1.20.140.150">
    <property type="match status" value="1"/>
</dbReference>
<keyword evidence="1" id="KW-1133">Transmembrane helix</keyword>
<reference evidence="2" key="1">
    <citation type="submission" date="2021-04" db="EMBL/GenBank/DDBJ databases">
        <authorList>
            <consortium name="Molecular Ecology Group"/>
        </authorList>
    </citation>
    <scope>NUCLEOTIDE SEQUENCE</scope>
</reference>
<gene>
    <name evidence="2" type="ORF">CUNI_LOCUS7854</name>
</gene>
<organism evidence="2 3">
    <name type="scientific">Candidula unifasciata</name>
    <dbReference type="NCBI Taxonomy" id="100452"/>
    <lineage>
        <taxon>Eukaryota</taxon>
        <taxon>Metazoa</taxon>
        <taxon>Spiralia</taxon>
        <taxon>Lophotrochozoa</taxon>
        <taxon>Mollusca</taxon>
        <taxon>Gastropoda</taxon>
        <taxon>Heterobranchia</taxon>
        <taxon>Euthyneura</taxon>
        <taxon>Panpulmonata</taxon>
        <taxon>Eupulmonata</taxon>
        <taxon>Stylommatophora</taxon>
        <taxon>Helicina</taxon>
        <taxon>Helicoidea</taxon>
        <taxon>Geomitridae</taxon>
        <taxon>Candidula</taxon>
    </lineage>
</organism>
<comment type="caution">
    <text evidence="2">The sequence shown here is derived from an EMBL/GenBank/DDBJ whole genome shotgun (WGS) entry which is preliminary data.</text>
</comment>
<feature type="transmembrane region" description="Helical" evidence="1">
    <location>
        <begin position="111"/>
        <end position="134"/>
    </location>
</feature>
<keyword evidence="1" id="KW-0472">Membrane</keyword>
<dbReference type="EMBL" id="CAJHNH020001255">
    <property type="protein sequence ID" value="CAG5122296.1"/>
    <property type="molecule type" value="Genomic_DNA"/>
</dbReference>
<dbReference type="AlphaFoldDB" id="A0A8S3Z6A0"/>
<name>A0A8S3Z6A0_9EUPU</name>